<dbReference type="AlphaFoldDB" id="A0A0L0F222"/>
<feature type="non-terminal residue" evidence="2">
    <location>
        <position position="91"/>
    </location>
</feature>
<dbReference type="Proteomes" id="UP000054560">
    <property type="component" value="Unassembled WGS sequence"/>
</dbReference>
<gene>
    <name evidence="2" type="ORF">SARC_17253</name>
</gene>
<evidence type="ECO:0000313" key="3">
    <source>
        <dbReference type="Proteomes" id="UP000054560"/>
    </source>
</evidence>
<keyword evidence="3" id="KW-1185">Reference proteome</keyword>
<evidence type="ECO:0000256" key="1">
    <source>
        <dbReference type="SAM" id="MobiDB-lite"/>
    </source>
</evidence>
<name>A0A0L0F222_9EUKA</name>
<proteinExistence type="predicted"/>
<dbReference type="EMBL" id="KQ251775">
    <property type="protein sequence ID" value="KNC70223.1"/>
    <property type="molecule type" value="Genomic_DNA"/>
</dbReference>
<feature type="non-terminal residue" evidence="2">
    <location>
        <position position="1"/>
    </location>
</feature>
<feature type="compositionally biased region" description="Polar residues" evidence="1">
    <location>
        <begin position="29"/>
        <end position="41"/>
    </location>
</feature>
<protein>
    <submittedName>
        <fullName evidence="2">Uncharacterized protein</fullName>
    </submittedName>
</protein>
<dbReference type="RefSeq" id="XP_014144125.1">
    <property type="nucleotide sequence ID" value="XM_014288650.1"/>
</dbReference>
<feature type="compositionally biased region" description="Polar residues" evidence="1">
    <location>
        <begin position="1"/>
        <end position="12"/>
    </location>
</feature>
<reference evidence="2 3" key="1">
    <citation type="submission" date="2011-02" db="EMBL/GenBank/DDBJ databases">
        <title>The Genome Sequence of Sphaeroforma arctica JP610.</title>
        <authorList>
            <consortium name="The Broad Institute Genome Sequencing Platform"/>
            <person name="Russ C."/>
            <person name="Cuomo C."/>
            <person name="Young S.K."/>
            <person name="Zeng Q."/>
            <person name="Gargeya S."/>
            <person name="Alvarado L."/>
            <person name="Berlin A."/>
            <person name="Chapman S.B."/>
            <person name="Chen Z."/>
            <person name="Freedman E."/>
            <person name="Gellesch M."/>
            <person name="Goldberg J."/>
            <person name="Griggs A."/>
            <person name="Gujja S."/>
            <person name="Heilman E."/>
            <person name="Heiman D."/>
            <person name="Howarth C."/>
            <person name="Mehta T."/>
            <person name="Neiman D."/>
            <person name="Pearson M."/>
            <person name="Roberts A."/>
            <person name="Saif S."/>
            <person name="Shea T."/>
            <person name="Shenoy N."/>
            <person name="Sisk P."/>
            <person name="Stolte C."/>
            <person name="Sykes S."/>
            <person name="White J."/>
            <person name="Yandava C."/>
            <person name="Burger G."/>
            <person name="Gray M.W."/>
            <person name="Holland P.W.H."/>
            <person name="King N."/>
            <person name="Lang F.B.F."/>
            <person name="Roger A.J."/>
            <person name="Ruiz-Trillo I."/>
            <person name="Haas B."/>
            <person name="Nusbaum C."/>
            <person name="Birren B."/>
        </authorList>
    </citation>
    <scope>NUCLEOTIDE SEQUENCE [LARGE SCALE GENOMIC DNA]</scope>
    <source>
        <strain evidence="2 3">JP610</strain>
    </source>
</reference>
<accession>A0A0L0F222</accession>
<sequence>DGRKTVLSSSAGKTICEGQPRGVTPAGDHSTSNTTGTQLRTYTGYGDETGPEKRLGGPGQGPGYEGEERTENGAEWEQRRGMQRSDITYRT</sequence>
<feature type="region of interest" description="Disordered" evidence="1">
    <location>
        <begin position="1"/>
        <end position="91"/>
    </location>
</feature>
<feature type="compositionally biased region" description="Basic and acidic residues" evidence="1">
    <location>
        <begin position="66"/>
        <end position="80"/>
    </location>
</feature>
<evidence type="ECO:0000313" key="2">
    <source>
        <dbReference type="EMBL" id="KNC70223.1"/>
    </source>
</evidence>
<dbReference type="GeneID" id="25917757"/>
<organism evidence="2 3">
    <name type="scientific">Sphaeroforma arctica JP610</name>
    <dbReference type="NCBI Taxonomy" id="667725"/>
    <lineage>
        <taxon>Eukaryota</taxon>
        <taxon>Ichthyosporea</taxon>
        <taxon>Ichthyophonida</taxon>
        <taxon>Sphaeroforma</taxon>
    </lineage>
</organism>